<keyword evidence="3 8" id="KW-0238">DNA-binding</keyword>
<dbReference type="AlphaFoldDB" id="A0A139BRU4"/>
<dbReference type="SUPFAM" id="SSF46894">
    <property type="entry name" value="C-terminal effector domain of the bipartite response regulators"/>
    <property type="match status" value="1"/>
</dbReference>
<dbReference type="InterPro" id="IPR039420">
    <property type="entry name" value="WalR-like"/>
</dbReference>
<dbReference type="PROSITE" id="PS50110">
    <property type="entry name" value="RESPONSE_REGULATORY"/>
    <property type="match status" value="1"/>
</dbReference>
<keyword evidence="2" id="KW-0805">Transcription regulation</keyword>
<evidence type="ECO:0000259" key="6">
    <source>
        <dbReference type="PROSITE" id="PS50043"/>
    </source>
</evidence>
<comment type="caution">
    <text evidence="8">The sequence shown here is derived from an EMBL/GenBank/DDBJ whole genome shotgun (WGS) entry which is preliminary data.</text>
</comment>
<feature type="modified residue" description="4-aspartylphosphate" evidence="5">
    <location>
        <position position="54"/>
    </location>
</feature>
<organism evidence="8 9">
    <name type="scientific">Candidatus Gallionella acididurans</name>
    <dbReference type="NCBI Taxonomy" id="1796491"/>
    <lineage>
        <taxon>Bacteria</taxon>
        <taxon>Pseudomonadati</taxon>
        <taxon>Pseudomonadota</taxon>
        <taxon>Betaproteobacteria</taxon>
        <taxon>Nitrosomonadales</taxon>
        <taxon>Gallionellaceae</taxon>
        <taxon>Gallionella</taxon>
    </lineage>
</organism>
<evidence type="ECO:0000256" key="3">
    <source>
        <dbReference type="ARBA" id="ARBA00023125"/>
    </source>
</evidence>
<proteinExistence type="predicted"/>
<dbReference type="InterPro" id="IPR058245">
    <property type="entry name" value="NreC/VraR/RcsB-like_REC"/>
</dbReference>
<dbReference type="PROSITE" id="PS50043">
    <property type="entry name" value="HTH_LUXR_2"/>
    <property type="match status" value="1"/>
</dbReference>
<evidence type="ECO:0000256" key="1">
    <source>
        <dbReference type="ARBA" id="ARBA00022553"/>
    </source>
</evidence>
<reference evidence="8 9" key="2">
    <citation type="submission" date="2016-03" db="EMBL/GenBank/DDBJ databases">
        <title>New uncultured bacterium of the family Gallionellaceae from acid mine drainage: description and reconstruction of genome based on metagenomic analysis of microbial community.</title>
        <authorList>
            <person name="Kadnikov V."/>
            <person name="Ivasenko D."/>
            <person name="Beletsky A."/>
            <person name="Mardanov A."/>
            <person name="Danilova E."/>
            <person name="Pimenov N."/>
            <person name="Karnachuk O."/>
            <person name="Ravin N."/>
        </authorList>
    </citation>
    <scope>NUCLEOTIDE SEQUENCE [LARGE SCALE GENOMIC DNA]</scope>
    <source>
        <strain evidence="8">ShG14-8</strain>
    </source>
</reference>
<evidence type="ECO:0000313" key="8">
    <source>
        <dbReference type="EMBL" id="KXS31720.1"/>
    </source>
</evidence>
<sequence length="210" mass="23268">MIRILIADDHAIVRHGLKQIIEESGEMRVVAEAGSGSEALRKIREIACDVVVLDISMPDMSGIDVLKQIHAERPQLPLLILSIYPEDQYAMRLIKAGAAGYMTKESAPAEVVRALLRVAGGKKYISPAVAEILANDLGTDEEKLPHQMLSDREYQIFLLLASAKTVSEIADDLALSVKTISTYRSRVLEKMHLNNNAELMRYAIDHHLAQ</sequence>
<dbReference type="GO" id="GO:0003677">
    <property type="term" value="F:DNA binding"/>
    <property type="evidence" value="ECO:0007669"/>
    <property type="project" value="UniProtKB-KW"/>
</dbReference>
<dbReference type="CDD" id="cd17535">
    <property type="entry name" value="REC_NarL-like"/>
    <property type="match status" value="1"/>
</dbReference>
<dbReference type="SMART" id="SM00421">
    <property type="entry name" value="HTH_LUXR"/>
    <property type="match status" value="1"/>
</dbReference>
<keyword evidence="1 5" id="KW-0597">Phosphoprotein</keyword>
<dbReference type="Proteomes" id="UP000070578">
    <property type="component" value="Unassembled WGS sequence"/>
</dbReference>
<dbReference type="SUPFAM" id="SSF52172">
    <property type="entry name" value="CheY-like"/>
    <property type="match status" value="1"/>
</dbReference>
<dbReference type="PANTHER" id="PTHR43214">
    <property type="entry name" value="TWO-COMPONENT RESPONSE REGULATOR"/>
    <property type="match status" value="1"/>
</dbReference>
<dbReference type="Pfam" id="PF00196">
    <property type="entry name" value="GerE"/>
    <property type="match status" value="1"/>
</dbReference>
<evidence type="ECO:0000256" key="2">
    <source>
        <dbReference type="ARBA" id="ARBA00023015"/>
    </source>
</evidence>
<dbReference type="CDD" id="cd06170">
    <property type="entry name" value="LuxR_C_like"/>
    <property type="match status" value="1"/>
</dbReference>
<feature type="domain" description="HTH luxR-type" evidence="6">
    <location>
        <begin position="142"/>
        <end position="207"/>
    </location>
</feature>
<evidence type="ECO:0000256" key="4">
    <source>
        <dbReference type="ARBA" id="ARBA00023163"/>
    </source>
</evidence>
<dbReference type="GO" id="GO:0006355">
    <property type="term" value="P:regulation of DNA-templated transcription"/>
    <property type="evidence" value="ECO:0007669"/>
    <property type="project" value="InterPro"/>
</dbReference>
<accession>A0A139BRU4</accession>
<gene>
    <name evidence="8" type="ORF">AWT59_2165</name>
</gene>
<evidence type="ECO:0000313" key="9">
    <source>
        <dbReference type="Proteomes" id="UP000070578"/>
    </source>
</evidence>
<dbReference type="InterPro" id="IPR011006">
    <property type="entry name" value="CheY-like_superfamily"/>
</dbReference>
<dbReference type="PRINTS" id="PR00038">
    <property type="entry name" value="HTHLUXR"/>
</dbReference>
<dbReference type="Gene3D" id="3.40.50.2300">
    <property type="match status" value="1"/>
</dbReference>
<keyword evidence="4" id="KW-0804">Transcription</keyword>
<dbReference type="GO" id="GO:0000160">
    <property type="term" value="P:phosphorelay signal transduction system"/>
    <property type="evidence" value="ECO:0007669"/>
    <property type="project" value="InterPro"/>
</dbReference>
<evidence type="ECO:0000256" key="5">
    <source>
        <dbReference type="PROSITE-ProRule" id="PRU00169"/>
    </source>
</evidence>
<reference evidence="8 9" key="1">
    <citation type="submission" date="2016-02" db="EMBL/GenBank/DDBJ databases">
        <authorList>
            <person name="Wen L."/>
            <person name="He K."/>
            <person name="Yang H."/>
        </authorList>
    </citation>
    <scope>NUCLEOTIDE SEQUENCE [LARGE SCALE GENOMIC DNA]</scope>
    <source>
        <strain evidence="8">ShG14-8</strain>
    </source>
</reference>
<name>A0A139BRU4_9PROT</name>
<dbReference type="InterPro" id="IPR001789">
    <property type="entry name" value="Sig_transdc_resp-reg_receiver"/>
</dbReference>
<dbReference type="InterPro" id="IPR016032">
    <property type="entry name" value="Sig_transdc_resp-reg_C-effctor"/>
</dbReference>
<dbReference type="SMART" id="SM00448">
    <property type="entry name" value="REC"/>
    <property type="match status" value="1"/>
</dbReference>
<dbReference type="InterPro" id="IPR000792">
    <property type="entry name" value="Tscrpt_reg_LuxR_C"/>
</dbReference>
<dbReference type="PANTHER" id="PTHR43214:SF41">
    <property type="entry name" value="NITRATE_NITRITE RESPONSE REGULATOR PROTEIN NARP"/>
    <property type="match status" value="1"/>
</dbReference>
<evidence type="ECO:0000259" key="7">
    <source>
        <dbReference type="PROSITE" id="PS50110"/>
    </source>
</evidence>
<protein>
    <submittedName>
        <fullName evidence="8">Response regulator with a HTH DNA-binding domain</fullName>
    </submittedName>
</protein>
<dbReference type="EMBL" id="LSLI01000060">
    <property type="protein sequence ID" value="KXS31720.1"/>
    <property type="molecule type" value="Genomic_DNA"/>
</dbReference>
<dbReference type="Pfam" id="PF00072">
    <property type="entry name" value="Response_reg"/>
    <property type="match status" value="1"/>
</dbReference>
<feature type="domain" description="Response regulatory" evidence="7">
    <location>
        <begin position="3"/>
        <end position="119"/>
    </location>
</feature>